<evidence type="ECO:0000313" key="2">
    <source>
        <dbReference type="Proteomes" id="UP000324222"/>
    </source>
</evidence>
<name>A0A5B7IA32_PORTR</name>
<comment type="caution">
    <text evidence="1">The sequence shown here is derived from an EMBL/GenBank/DDBJ whole genome shotgun (WGS) entry which is preliminary data.</text>
</comment>
<evidence type="ECO:0000313" key="1">
    <source>
        <dbReference type="EMBL" id="MPC80602.1"/>
    </source>
</evidence>
<organism evidence="1 2">
    <name type="scientific">Portunus trituberculatus</name>
    <name type="common">Swimming crab</name>
    <name type="synonym">Neptunus trituberculatus</name>
    <dbReference type="NCBI Taxonomy" id="210409"/>
    <lineage>
        <taxon>Eukaryota</taxon>
        <taxon>Metazoa</taxon>
        <taxon>Ecdysozoa</taxon>
        <taxon>Arthropoda</taxon>
        <taxon>Crustacea</taxon>
        <taxon>Multicrustacea</taxon>
        <taxon>Malacostraca</taxon>
        <taxon>Eumalacostraca</taxon>
        <taxon>Eucarida</taxon>
        <taxon>Decapoda</taxon>
        <taxon>Pleocyemata</taxon>
        <taxon>Brachyura</taxon>
        <taxon>Eubrachyura</taxon>
        <taxon>Portunoidea</taxon>
        <taxon>Portunidae</taxon>
        <taxon>Portuninae</taxon>
        <taxon>Portunus</taxon>
    </lineage>
</organism>
<proteinExistence type="predicted"/>
<reference evidence="1 2" key="1">
    <citation type="submission" date="2019-05" db="EMBL/GenBank/DDBJ databases">
        <title>Another draft genome of Portunus trituberculatus and its Hox gene families provides insights of decapod evolution.</title>
        <authorList>
            <person name="Jeong J.-H."/>
            <person name="Song I."/>
            <person name="Kim S."/>
            <person name="Choi T."/>
            <person name="Kim D."/>
            <person name="Ryu S."/>
            <person name="Kim W."/>
        </authorList>
    </citation>
    <scope>NUCLEOTIDE SEQUENCE [LARGE SCALE GENOMIC DNA]</scope>
    <source>
        <tissue evidence="1">Muscle</tissue>
    </source>
</reference>
<dbReference type="Proteomes" id="UP000324222">
    <property type="component" value="Unassembled WGS sequence"/>
</dbReference>
<keyword evidence="2" id="KW-1185">Reference proteome</keyword>
<protein>
    <submittedName>
        <fullName evidence="1">Uncharacterized protein</fullName>
    </submittedName>
</protein>
<gene>
    <name evidence="1" type="ORF">E2C01_075184</name>
</gene>
<dbReference type="EMBL" id="VSRR010054484">
    <property type="protein sequence ID" value="MPC80602.1"/>
    <property type="molecule type" value="Genomic_DNA"/>
</dbReference>
<dbReference type="AlphaFoldDB" id="A0A5B7IA32"/>
<accession>A0A5B7IA32</accession>
<sequence length="80" mass="8441">MLQTAAVRLALIHGLPHCTCTSPAATRHPARGSNTSSSHSACTGMTHYVGVSRAVHSARHSHYLRCHATLGLAGPSRLFP</sequence>